<dbReference type="InterPro" id="IPR042267">
    <property type="entry name" value="VTC_sf"/>
</dbReference>
<dbReference type="Proteomes" id="UP000032289">
    <property type="component" value="Unassembled WGS sequence"/>
</dbReference>
<reference evidence="2" key="1">
    <citation type="journal article" date="2015" name="Microbiology (Mosc.)">
        <title>Genomics of the Weissella cibaria species with an examination of its metabolic traits.</title>
        <authorList>
            <person name="Lynch K.M."/>
            <person name="Lucid A."/>
            <person name="Arendt E.K."/>
            <person name="Sleator R.D."/>
            <person name="Lucey B."/>
            <person name="Coffey A."/>
        </authorList>
    </citation>
    <scope>NUCLEOTIDE SEQUENCE [LARGE SCALE GENOMIC DNA]</scope>
    <source>
        <strain evidence="2">AB3b</strain>
    </source>
</reference>
<dbReference type="Gene3D" id="3.20.100.30">
    <property type="entry name" value="VTC, catalytic tunnel domain"/>
    <property type="match status" value="1"/>
</dbReference>
<dbReference type="CDD" id="cd07750">
    <property type="entry name" value="PolyPPase_VTC_like"/>
    <property type="match status" value="1"/>
</dbReference>
<accession>A0A0D1JWL5</accession>
<evidence type="ECO:0000313" key="3">
    <source>
        <dbReference type="Proteomes" id="UP000032289"/>
    </source>
</evidence>
<name>A0A0D1JWL5_9LACO</name>
<dbReference type="EMBL" id="JWHT01000006">
    <property type="protein sequence ID" value="KIU25603.1"/>
    <property type="molecule type" value="Genomic_DNA"/>
</dbReference>
<proteinExistence type="predicted"/>
<protein>
    <submittedName>
        <fullName evidence="2">VTC domain protein</fullName>
    </submittedName>
</protein>
<organism evidence="2 3">
    <name type="scientific">Weissella cibaria</name>
    <dbReference type="NCBI Taxonomy" id="137591"/>
    <lineage>
        <taxon>Bacteria</taxon>
        <taxon>Bacillati</taxon>
        <taxon>Bacillota</taxon>
        <taxon>Bacilli</taxon>
        <taxon>Lactobacillales</taxon>
        <taxon>Lactobacillaceae</taxon>
        <taxon>Weissella</taxon>
    </lineage>
</organism>
<comment type="caution">
    <text evidence="2">The sequence shown here is derived from an EMBL/GenBank/DDBJ whole genome shotgun (WGS) entry which is preliminary data.</text>
</comment>
<evidence type="ECO:0000313" key="2">
    <source>
        <dbReference type="EMBL" id="KIU25603.1"/>
    </source>
</evidence>
<evidence type="ECO:0000259" key="1">
    <source>
        <dbReference type="Pfam" id="PF09359"/>
    </source>
</evidence>
<sequence length="248" mass="28986">MQVFNRYEVKYLITADQVDKIIQQLLNSGKMRLDKYNQAGDWYPIQSLYFASITDIVSQQALRLELNEFKQRLRLRTYGPARASEPAFLEIKKKFLKKTYKRRVTVDYQTATAFLMTQVLPTNQITREVAALRVQQQDPVIKIAYDRVALHATQATSDLRISFDRNVRYDMAELDIATETIGYQLLKPGMVLMEIKTELGMPSFLRQILGEYKLRPTRFSKFERGLKDGFQRNATAYQMLMEKDFTHA</sequence>
<dbReference type="GO" id="GO:0006799">
    <property type="term" value="P:polyphosphate biosynthetic process"/>
    <property type="evidence" value="ECO:0007669"/>
    <property type="project" value="UniProtKB-ARBA"/>
</dbReference>
<dbReference type="PATRIC" id="fig|137591.24.peg.213"/>
<dbReference type="InterPro" id="IPR018966">
    <property type="entry name" value="VTC_domain"/>
</dbReference>
<gene>
    <name evidence="2" type="ORF">ab3b_00210</name>
</gene>
<dbReference type="AlphaFoldDB" id="A0A0D1JWL5"/>
<feature type="domain" description="VTC" evidence="1">
    <location>
        <begin position="5"/>
        <end position="227"/>
    </location>
</feature>
<dbReference type="RefSeq" id="WP_043940570.1">
    <property type="nucleotide sequence ID" value="NZ_JWHT01000006.1"/>
</dbReference>
<dbReference type="Pfam" id="PF09359">
    <property type="entry name" value="VTC"/>
    <property type="match status" value="1"/>
</dbReference>